<dbReference type="GO" id="GO:0006412">
    <property type="term" value="P:translation"/>
    <property type="evidence" value="ECO:0007669"/>
    <property type="project" value="InterPro"/>
</dbReference>
<dbReference type="AlphaFoldDB" id="A0A1G2E253"/>
<dbReference type="EMBL" id="MHLZ01000036">
    <property type="protein sequence ID" value="OGZ19331.1"/>
    <property type="molecule type" value="Genomic_DNA"/>
</dbReference>
<reference evidence="7 8" key="1">
    <citation type="journal article" date="2016" name="Nat. Commun.">
        <title>Thousands of microbial genomes shed light on interconnected biogeochemical processes in an aquifer system.</title>
        <authorList>
            <person name="Anantharaman K."/>
            <person name="Brown C.T."/>
            <person name="Hug L.A."/>
            <person name="Sharon I."/>
            <person name="Castelle C.J."/>
            <person name="Probst A.J."/>
            <person name="Thomas B.C."/>
            <person name="Singh A."/>
            <person name="Wilkins M.J."/>
            <person name="Karaoz U."/>
            <person name="Brodie E.L."/>
            <person name="Williams K.H."/>
            <person name="Hubbard S.S."/>
            <person name="Banfield J.F."/>
        </authorList>
    </citation>
    <scope>NUCLEOTIDE SEQUENCE [LARGE SCALE GENOMIC DNA]</scope>
</reference>
<evidence type="ECO:0000256" key="1">
    <source>
        <dbReference type="ARBA" id="ARBA00007698"/>
    </source>
</evidence>
<dbReference type="Proteomes" id="UP000177360">
    <property type="component" value="Unassembled WGS sequence"/>
</dbReference>
<dbReference type="PANTHER" id="PTHR10986">
    <property type="entry name" value="39S RIBOSOMAL PROTEIN L20"/>
    <property type="match status" value="1"/>
</dbReference>
<protein>
    <recommendedName>
        <fullName evidence="4 5">Large ribosomal subunit protein bL20</fullName>
    </recommendedName>
</protein>
<accession>A0A1G2E253</accession>
<dbReference type="Gene3D" id="6.10.160.10">
    <property type="match status" value="1"/>
</dbReference>
<evidence type="ECO:0000256" key="4">
    <source>
        <dbReference type="ARBA" id="ARBA00035172"/>
    </source>
</evidence>
<dbReference type="InterPro" id="IPR005813">
    <property type="entry name" value="Ribosomal_bL20"/>
</dbReference>
<sequence length="118" mass="14191">MPRVKRGVTAHHRRKRLLKYTKGFRWGRKSKFRLAKEAVIHAWKYAYRDRRNKKRAFRALWQIHINAACRAQGLQYSRFIHMLKEKNIAIDRKILSELTKSQPDIFKKIVEEATSKSK</sequence>
<dbReference type="Gene3D" id="1.10.1900.20">
    <property type="entry name" value="Ribosomal protein L20"/>
    <property type="match status" value="1"/>
</dbReference>
<dbReference type="PRINTS" id="PR00062">
    <property type="entry name" value="RIBOSOMALL20"/>
</dbReference>
<dbReference type="GO" id="GO:0000027">
    <property type="term" value="P:ribosomal large subunit assembly"/>
    <property type="evidence" value="ECO:0007669"/>
    <property type="project" value="UniProtKB-UniRule"/>
</dbReference>
<dbReference type="SUPFAM" id="SSF74731">
    <property type="entry name" value="Ribosomal protein L20"/>
    <property type="match status" value="1"/>
</dbReference>
<keyword evidence="2 5" id="KW-0689">Ribosomal protein</keyword>
<name>A0A1G2E253_9BACT</name>
<dbReference type="GO" id="GO:0005840">
    <property type="term" value="C:ribosome"/>
    <property type="evidence" value="ECO:0007669"/>
    <property type="project" value="UniProtKB-KW"/>
</dbReference>
<dbReference type="NCBIfam" id="TIGR01032">
    <property type="entry name" value="rplT_bact"/>
    <property type="match status" value="1"/>
</dbReference>
<keyword evidence="5 6" id="KW-0699">rRNA-binding</keyword>
<comment type="caution">
    <text evidence="7">The sequence shown here is derived from an EMBL/GenBank/DDBJ whole genome shotgun (WGS) entry which is preliminary data.</text>
</comment>
<evidence type="ECO:0000313" key="7">
    <source>
        <dbReference type="EMBL" id="OGZ19331.1"/>
    </source>
</evidence>
<keyword evidence="5 6" id="KW-0694">RNA-binding</keyword>
<evidence type="ECO:0000313" key="8">
    <source>
        <dbReference type="Proteomes" id="UP000177360"/>
    </source>
</evidence>
<organism evidence="7 8">
    <name type="scientific">Candidatus Nealsonbacteria bacterium RIFCSPHIGHO2_01_FULL_38_55</name>
    <dbReference type="NCBI Taxonomy" id="1801664"/>
    <lineage>
        <taxon>Bacteria</taxon>
        <taxon>Candidatus Nealsoniibacteriota</taxon>
    </lineage>
</organism>
<dbReference type="HAMAP" id="MF_00382">
    <property type="entry name" value="Ribosomal_bL20"/>
    <property type="match status" value="1"/>
</dbReference>
<dbReference type="Pfam" id="PF00453">
    <property type="entry name" value="Ribosomal_L20"/>
    <property type="match status" value="1"/>
</dbReference>
<gene>
    <name evidence="5" type="primary">rplT</name>
    <name evidence="7" type="ORF">A2626_00995</name>
</gene>
<comment type="similarity">
    <text evidence="1 5 6">Belongs to the bacterial ribosomal protein bL20 family.</text>
</comment>
<keyword evidence="3 5" id="KW-0687">Ribonucleoprotein</keyword>
<evidence type="ECO:0000256" key="5">
    <source>
        <dbReference type="HAMAP-Rule" id="MF_00382"/>
    </source>
</evidence>
<evidence type="ECO:0000256" key="6">
    <source>
        <dbReference type="RuleBase" id="RU000560"/>
    </source>
</evidence>
<dbReference type="FunFam" id="1.10.1900.20:FF:000001">
    <property type="entry name" value="50S ribosomal protein L20"/>
    <property type="match status" value="1"/>
</dbReference>
<dbReference type="GO" id="GO:0003735">
    <property type="term" value="F:structural constituent of ribosome"/>
    <property type="evidence" value="ECO:0007669"/>
    <property type="project" value="InterPro"/>
</dbReference>
<dbReference type="CDD" id="cd07026">
    <property type="entry name" value="Ribosomal_L20"/>
    <property type="match status" value="1"/>
</dbReference>
<dbReference type="GO" id="GO:1990904">
    <property type="term" value="C:ribonucleoprotein complex"/>
    <property type="evidence" value="ECO:0007669"/>
    <property type="project" value="UniProtKB-KW"/>
</dbReference>
<evidence type="ECO:0000256" key="3">
    <source>
        <dbReference type="ARBA" id="ARBA00023274"/>
    </source>
</evidence>
<comment type="function">
    <text evidence="5 6">Binds directly to 23S ribosomal RNA and is necessary for the in vitro assembly process of the 50S ribosomal subunit. It is not involved in the protein synthesizing functions of that subunit.</text>
</comment>
<dbReference type="InterPro" id="IPR035566">
    <property type="entry name" value="Ribosomal_protein_bL20_C"/>
</dbReference>
<evidence type="ECO:0000256" key="2">
    <source>
        <dbReference type="ARBA" id="ARBA00022980"/>
    </source>
</evidence>
<proteinExistence type="inferred from homology"/>
<dbReference type="GO" id="GO:0019843">
    <property type="term" value="F:rRNA binding"/>
    <property type="evidence" value="ECO:0007669"/>
    <property type="project" value="UniProtKB-UniRule"/>
</dbReference>